<proteinExistence type="predicted"/>
<organism evidence="1 2">
    <name type="scientific">Desertifilum tharense IPPAS B-1220</name>
    <dbReference type="NCBI Taxonomy" id="1781255"/>
    <lineage>
        <taxon>Bacteria</taxon>
        <taxon>Bacillati</taxon>
        <taxon>Cyanobacteriota</taxon>
        <taxon>Cyanophyceae</taxon>
        <taxon>Desertifilales</taxon>
        <taxon>Desertifilaceae</taxon>
        <taxon>Desertifilum</taxon>
    </lineage>
</organism>
<sequence>MSNLPEPNSDPSNRNPLGFDDWIGVLIAFATIGTILGWALLQGDRPGGFLDRPLLGALPTASPQATPQPLAPGLQDPRTPTVSPQRPAARPTPTADPRAAVVPRTPTPAATASPSPRVLPLPLGVPTTPESPRPAVVAPVETTPSPEVSPTPTPISQIFTDIPEGYWYVPFIAALSQRDIIVGYRDRTYRPDRPVTRAEFATMLQRSFVPDDAPTPEAYTDIAQDYWALDSIRSSTQTGFLRGYPDRTFRPDQPITRLQVGLALASGLQLQPPQNPQETLGQFEDAGEIPEYARPAIAAATQAGILVNHPEPNRFNPQQEATRAEVAAMLYQALVNAGQAEPLEPQ</sequence>
<reference evidence="1 2" key="1">
    <citation type="journal article" date="2016" name="Genome Announc.">
        <title>Draft Genome Sequence of the Thermotolerant Cyanobacterium Desertifilum sp. IPPAS B-1220.</title>
        <authorList>
            <person name="Mironov K.S."/>
            <person name="Sinetova M.A."/>
            <person name="Bolatkhan K."/>
            <person name="Zayadan B.K."/>
            <person name="Ustinova V.V."/>
            <person name="Kupriyanova E.V."/>
            <person name="Skrypnik A.N."/>
            <person name="Gogoleva N.E."/>
            <person name="Gogolev Y.V."/>
            <person name="Los D.A."/>
        </authorList>
    </citation>
    <scope>NUCLEOTIDE SEQUENCE [LARGE SCALE GENOMIC DNA]</scope>
    <source>
        <strain evidence="1 2">IPPAS B-1220</strain>
    </source>
</reference>
<dbReference type="EMBL" id="CP182909">
    <property type="protein sequence ID" value="XPM63042.1"/>
    <property type="molecule type" value="Genomic_DNA"/>
</dbReference>
<gene>
    <name evidence="1" type="ORF">BH720_026855</name>
</gene>
<protein>
    <submittedName>
        <fullName evidence="1">S-layer homology domain-containing protein</fullName>
    </submittedName>
</protein>
<dbReference type="Proteomes" id="UP000095472">
    <property type="component" value="Chromosome"/>
</dbReference>
<evidence type="ECO:0000313" key="1">
    <source>
        <dbReference type="EMBL" id="XPM63042.1"/>
    </source>
</evidence>
<accession>A0ACD5GQ84</accession>
<keyword evidence="2" id="KW-1185">Reference proteome</keyword>
<evidence type="ECO:0000313" key="2">
    <source>
        <dbReference type="Proteomes" id="UP000095472"/>
    </source>
</evidence>
<name>A0ACD5GQ84_9CYAN</name>